<dbReference type="InterPro" id="IPR027417">
    <property type="entry name" value="P-loop_NTPase"/>
</dbReference>
<keyword evidence="3" id="KW-0547">Nucleotide-binding</keyword>
<dbReference type="EC" id="5.6.2.3" evidence="9"/>
<evidence type="ECO:0000313" key="14">
    <source>
        <dbReference type="EMBL" id="KKM72036.1"/>
    </source>
</evidence>
<protein>
    <recommendedName>
        <fullName evidence="9">DNA 5'-3' helicase</fullName>
        <ecNumber evidence="9">5.6.2.3</ecNumber>
    </recommendedName>
</protein>
<dbReference type="SUPFAM" id="SSF52540">
    <property type="entry name" value="P-loop containing nucleoside triphosphate hydrolases"/>
    <property type="match status" value="1"/>
</dbReference>
<evidence type="ECO:0000256" key="5">
    <source>
        <dbReference type="ARBA" id="ARBA00022806"/>
    </source>
</evidence>
<evidence type="ECO:0000256" key="9">
    <source>
        <dbReference type="ARBA" id="ARBA00044969"/>
    </source>
</evidence>
<dbReference type="Pfam" id="PF03796">
    <property type="entry name" value="DnaB_C"/>
    <property type="match status" value="1"/>
</dbReference>
<dbReference type="EMBL" id="LAZR01009536">
    <property type="protein sequence ID" value="KKM72036.1"/>
    <property type="molecule type" value="Genomic_DNA"/>
</dbReference>
<evidence type="ECO:0000256" key="11">
    <source>
        <dbReference type="SAM" id="MobiDB-lite"/>
    </source>
</evidence>
<dbReference type="GO" id="GO:0016787">
    <property type="term" value="F:hydrolase activity"/>
    <property type="evidence" value="ECO:0007669"/>
    <property type="project" value="UniProtKB-KW"/>
</dbReference>
<proteinExistence type="inferred from homology"/>
<feature type="region of interest" description="Disordered" evidence="11">
    <location>
        <begin position="438"/>
        <end position="473"/>
    </location>
</feature>
<dbReference type="InterPro" id="IPR007694">
    <property type="entry name" value="DNA_helicase_DnaB-like_C"/>
</dbReference>
<evidence type="ECO:0000259" key="12">
    <source>
        <dbReference type="Pfam" id="PF00772"/>
    </source>
</evidence>
<feature type="compositionally biased region" description="Polar residues" evidence="11">
    <location>
        <begin position="464"/>
        <end position="473"/>
    </location>
</feature>
<dbReference type="AlphaFoldDB" id="A0A0F9KBG9"/>
<comment type="caution">
    <text evidence="14">The sequence shown here is derived from an EMBL/GenBank/DDBJ whole genome shotgun (WGS) entry which is preliminary data.</text>
</comment>
<keyword evidence="6" id="KW-0067">ATP-binding</keyword>
<comment type="catalytic activity">
    <reaction evidence="10">
        <text>ATP + H2O = ADP + phosphate + H(+)</text>
        <dbReference type="Rhea" id="RHEA:13065"/>
        <dbReference type="ChEBI" id="CHEBI:15377"/>
        <dbReference type="ChEBI" id="CHEBI:15378"/>
        <dbReference type="ChEBI" id="CHEBI:30616"/>
        <dbReference type="ChEBI" id="CHEBI:43474"/>
        <dbReference type="ChEBI" id="CHEBI:456216"/>
        <dbReference type="EC" id="5.6.2.3"/>
    </reaction>
</comment>
<evidence type="ECO:0000256" key="10">
    <source>
        <dbReference type="ARBA" id="ARBA00048954"/>
    </source>
</evidence>
<keyword evidence="7" id="KW-0238">DNA-binding</keyword>
<feature type="domain" description="DNA helicase DnaB-like N-terminal" evidence="12">
    <location>
        <begin position="6"/>
        <end position="105"/>
    </location>
</feature>
<evidence type="ECO:0000256" key="8">
    <source>
        <dbReference type="ARBA" id="ARBA00023235"/>
    </source>
</evidence>
<dbReference type="PANTHER" id="PTHR30153">
    <property type="entry name" value="REPLICATIVE DNA HELICASE DNAB"/>
    <property type="match status" value="1"/>
</dbReference>
<feature type="domain" description="SF4 helicase" evidence="13">
    <location>
        <begin position="177"/>
        <end position="423"/>
    </location>
</feature>
<dbReference type="Gene3D" id="1.10.860.10">
    <property type="entry name" value="DNAb Helicase, Chain A"/>
    <property type="match status" value="1"/>
</dbReference>
<dbReference type="GO" id="GO:0003677">
    <property type="term" value="F:DNA binding"/>
    <property type="evidence" value="ECO:0007669"/>
    <property type="project" value="UniProtKB-KW"/>
</dbReference>
<dbReference type="PANTHER" id="PTHR30153:SF2">
    <property type="entry name" value="REPLICATIVE DNA HELICASE"/>
    <property type="match status" value="1"/>
</dbReference>
<dbReference type="SUPFAM" id="SSF48024">
    <property type="entry name" value="N-terminal domain of DnaB helicase"/>
    <property type="match status" value="1"/>
</dbReference>
<evidence type="ECO:0000256" key="6">
    <source>
        <dbReference type="ARBA" id="ARBA00022840"/>
    </source>
</evidence>
<dbReference type="InterPro" id="IPR016136">
    <property type="entry name" value="DNA_helicase_N/primase_C"/>
</dbReference>
<dbReference type="GO" id="GO:0005829">
    <property type="term" value="C:cytosol"/>
    <property type="evidence" value="ECO:0007669"/>
    <property type="project" value="TreeGrafter"/>
</dbReference>
<evidence type="ECO:0000256" key="3">
    <source>
        <dbReference type="ARBA" id="ARBA00022741"/>
    </source>
</evidence>
<dbReference type="GO" id="GO:0005524">
    <property type="term" value="F:ATP binding"/>
    <property type="evidence" value="ECO:0007669"/>
    <property type="project" value="UniProtKB-KW"/>
</dbReference>
<keyword evidence="2" id="KW-0235">DNA replication</keyword>
<evidence type="ECO:0000256" key="2">
    <source>
        <dbReference type="ARBA" id="ARBA00022705"/>
    </source>
</evidence>
<organism evidence="14">
    <name type="scientific">marine sediment metagenome</name>
    <dbReference type="NCBI Taxonomy" id="412755"/>
    <lineage>
        <taxon>unclassified sequences</taxon>
        <taxon>metagenomes</taxon>
        <taxon>ecological metagenomes</taxon>
    </lineage>
</organism>
<dbReference type="InterPro" id="IPR007693">
    <property type="entry name" value="DNA_helicase_DnaB-like_N"/>
</dbReference>
<evidence type="ECO:0000256" key="1">
    <source>
        <dbReference type="ARBA" id="ARBA00008428"/>
    </source>
</evidence>
<name>A0A0F9KBG9_9ZZZZ</name>
<keyword evidence="4" id="KW-0378">Hydrolase</keyword>
<gene>
    <name evidence="14" type="ORF">LCGC14_1424580</name>
</gene>
<dbReference type="Gene3D" id="3.40.50.300">
    <property type="entry name" value="P-loop containing nucleotide triphosphate hydrolases"/>
    <property type="match status" value="1"/>
</dbReference>
<feature type="compositionally biased region" description="Low complexity" evidence="11">
    <location>
        <begin position="447"/>
        <end position="462"/>
    </location>
</feature>
<dbReference type="GO" id="GO:0006260">
    <property type="term" value="P:DNA replication"/>
    <property type="evidence" value="ECO:0007669"/>
    <property type="project" value="UniProtKB-KW"/>
</dbReference>
<dbReference type="GO" id="GO:0043139">
    <property type="term" value="F:5'-3' DNA helicase activity"/>
    <property type="evidence" value="ECO:0007669"/>
    <property type="project" value="UniProtKB-EC"/>
</dbReference>
<dbReference type="Pfam" id="PF00772">
    <property type="entry name" value="DnaB"/>
    <property type="match status" value="1"/>
</dbReference>
<evidence type="ECO:0000256" key="4">
    <source>
        <dbReference type="ARBA" id="ARBA00022801"/>
    </source>
</evidence>
<sequence>MSDIFNNPTAEKRVLASLLIDDMVLDQMINNIELIDFNTDRHRYMFDIIRRFYRKYYKHLERNILDTWLTKNDATNKTDILLLYGELHSLGSDKYARFYVDELKECTAKRKLYDVYKEIGSGLENDANPHEIATSIAQQILTASTSSIVERTSVFADPDERIRQYIDREEHPEKYKGVQYGIKEIDELTGGMFTGQLYLCIGRTGAGKSRMLFNIGCNVAKTGKKVMYCTIEMDAAILQNMWESREAKIPLTDIMRTQLTGYNRRKYMAFLQYQKKVQHPLYLVDIPQGCTTGIIESEVLAFEKLHGQMPDLVLIDYANLIRPMSKYKDRAEMYDHVFRELKEGARAHKTVYYTAAQMNRESLKATNKGTEHIAFSDAASYHCDSIFRIFADEKDEVNHEAHYEVVKGRYHQGSCVDLYWKRDINWIGSWSGLVKPVTGSKDESQNVSGSAATTAADVSDSGRSSDNTDNLDY</sequence>
<comment type="similarity">
    <text evidence="1">Belongs to the helicase family. DnaB subfamily.</text>
</comment>
<keyword evidence="5" id="KW-0347">Helicase</keyword>
<evidence type="ECO:0000259" key="13">
    <source>
        <dbReference type="Pfam" id="PF03796"/>
    </source>
</evidence>
<reference evidence="14" key="1">
    <citation type="journal article" date="2015" name="Nature">
        <title>Complex archaea that bridge the gap between prokaryotes and eukaryotes.</title>
        <authorList>
            <person name="Spang A."/>
            <person name="Saw J.H."/>
            <person name="Jorgensen S.L."/>
            <person name="Zaremba-Niedzwiedzka K."/>
            <person name="Martijn J."/>
            <person name="Lind A.E."/>
            <person name="van Eijk R."/>
            <person name="Schleper C."/>
            <person name="Guy L."/>
            <person name="Ettema T.J."/>
        </authorList>
    </citation>
    <scope>NUCLEOTIDE SEQUENCE</scope>
</reference>
<dbReference type="InterPro" id="IPR036185">
    <property type="entry name" value="DNA_heli_DnaB-like_N_sf"/>
</dbReference>
<accession>A0A0F9KBG9</accession>
<evidence type="ECO:0000256" key="7">
    <source>
        <dbReference type="ARBA" id="ARBA00023125"/>
    </source>
</evidence>
<keyword evidence="8" id="KW-0413">Isomerase</keyword>